<keyword evidence="4" id="KW-0547">Nucleotide-binding</keyword>
<keyword evidence="5" id="KW-0460">Magnesium</keyword>
<evidence type="ECO:0000256" key="1">
    <source>
        <dbReference type="ARBA" id="ARBA00022490"/>
    </source>
</evidence>
<evidence type="ECO:0000256" key="7">
    <source>
        <dbReference type="ARBA" id="ARBA00023150"/>
    </source>
</evidence>
<dbReference type="STRING" id="1171373.PACID_02620"/>
<dbReference type="EMBL" id="CP003493">
    <property type="protein sequence ID" value="AFV88111.1"/>
    <property type="molecule type" value="Genomic_DNA"/>
</dbReference>
<dbReference type="GO" id="GO:0046872">
    <property type="term" value="F:metal ion binding"/>
    <property type="evidence" value="ECO:0007669"/>
    <property type="project" value="UniProtKB-KW"/>
</dbReference>
<evidence type="ECO:0000256" key="3">
    <source>
        <dbReference type="ARBA" id="ARBA00022723"/>
    </source>
</evidence>
<dbReference type="InterPro" id="IPR029044">
    <property type="entry name" value="Nucleotide-diphossugar_trans"/>
</dbReference>
<keyword evidence="6" id="KW-0342">GTP-binding</keyword>
<evidence type="ECO:0000256" key="4">
    <source>
        <dbReference type="ARBA" id="ARBA00022741"/>
    </source>
</evidence>
<reference evidence="9 10" key="1">
    <citation type="journal article" date="2012" name="BMC Genomics">
        <title>The genome sequence of Propionibacterium acidipropionici provides insights into its biotechnological and industrial potential.</title>
        <authorList>
            <person name="Parizzi L.P."/>
            <person name="Grassi M.C."/>
            <person name="Llerena L.A."/>
            <person name="Carazzolle M.F."/>
            <person name="Queiroz V.L."/>
            <person name="Lunardi I."/>
            <person name="Zeidler A.F."/>
            <person name="Teixeira P.J."/>
            <person name="Mieczkowski P."/>
            <person name="Rincones J."/>
            <person name="Pereira G.A."/>
        </authorList>
    </citation>
    <scope>NUCLEOTIDE SEQUENCE [LARGE SCALE GENOMIC DNA]</scope>
    <source>
        <strain evidence="10">ATCC 4875 / DSM 20272 / JCM 6432 / NBRC 12425 / NCIMB 8070</strain>
    </source>
</reference>
<evidence type="ECO:0000313" key="10">
    <source>
        <dbReference type="Proteomes" id="UP000000214"/>
    </source>
</evidence>
<keyword evidence="2" id="KW-0808">Transferase</keyword>
<feature type="domain" description="MobA-like NTP transferase" evidence="8">
    <location>
        <begin position="12"/>
        <end position="172"/>
    </location>
</feature>
<dbReference type="PANTHER" id="PTHR19136:SF81">
    <property type="entry name" value="MOLYBDENUM COFACTOR GUANYLYLTRANSFERASE"/>
    <property type="match status" value="1"/>
</dbReference>
<dbReference type="InterPro" id="IPR025877">
    <property type="entry name" value="MobA-like_NTP_Trfase"/>
</dbReference>
<keyword evidence="7" id="KW-0501">Molybdenum cofactor biosynthesis</keyword>
<proteinExistence type="predicted"/>
<evidence type="ECO:0000259" key="8">
    <source>
        <dbReference type="Pfam" id="PF12804"/>
    </source>
</evidence>
<dbReference type="PATRIC" id="fig|1171373.8.peg.262"/>
<dbReference type="InterPro" id="IPR013482">
    <property type="entry name" value="Molybde_CF_guanTrfase"/>
</dbReference>
<accession>K7RP68</accession>
<dbReference type="HOGENOM" id="CLU_055597_1_1_11"/>
<evidence type="ECO:0000256" key="5">
    <source>
        <dbReference type="ARBA" id="ARBA00022842"/>
    </source>
</evidence>
<keyword evidence="3" id="KW-0479">Metal-binding</keyword>
<dbReference type="GO" id="GO:0016779">
    <property type="term" value="F:nucleotidyltransferase activity"/>
    <property type="evidence" value="ECO:0007669"/>
    <property type="project" value="TreeGrafter"/>
</dbReference>
<dbReference type="KEGG" id="pbo:PACID_02620"/>
<dbReference type="CDD" id="cd02503">
    <property type="entry name" value="MobA"/>
    <property type="match status" value="1"/>
</dbReference>
<evidence type="ECO:0000313" key="9">
    <source>
        <dbReference type="EMBL" id="AFV88111.1"/>
    </source>
</evidence>
<gene>
    <name evidence="9" type="ordered locus">PACID_02620</name>
</gene>
<dbReference type="Proteomes" id="UP000000214">
    <property type="component" value="Chromosome"/>
</dbReference>
<dbReference type="PANTHER" id="PTHR19136">
    <property type="entry name" value="MOLYBDENUM COFACTOR GUANYLYLTRANSFERASE"/>
    <property type="match status" value="1"/>
</dbReference>
<dbReference type="Pfam" id="PF12804">
    <property type="entry name" value="NTP_transf_3"/>
    <property type="match status" value="1"/>
</dbReference>
<evidence type="ECO:0000256" key="2">
    <source>
        <dbReference type="ARBA" id="ARBA00022679"/>
    </source>
</evidence>
<keyword evidence="1" id="KW-0963">Cytoplasm</keyword>
<dbReference type="SUPFAM" id="SSF53448">
    <property type="entry name" value="Nucleotide-diphospho-sugar transferases"/>
    <property type="match status" value="1"/>
</dbReference>
<organism evidence="9 10">
    <name type="scientific">Acidipropionibacterium acidipropionici (strain ATCC 4875 / DSM 20272 / JCM 6432 / NBRC 12425 / NCIMB 8070 / 4)</name>
    <name type="common">Propionibacterium acidipropionici</name>
    <dbReference type="NCBI Taxonomy" id="1171373"/>
    <lineage>
        <taxon>Bacteria</taxon>
        <taxon>Bacillati</taxon>
        <taxon>Actinomycetota</taxon>
        <taxon>Actinomycetes</taxon>
        <taxon>Propionibacteriales</taxon>
        <taxon>Propionibacteriaceae</taxon>
        <taxon>Acidipropionibacterium</taxon>
    </lineage>
</organism>
<dbReference type="AlphaFoldDB" id="K7RP68"/>
<protein>
    <submittedName>
        <fullName evidence="9">Molybdopterin biosynthesis protein</fullName>
    </submittedName>
</protein>
<dbReference type="Gene3D" id="3.90.550.10">
    <property type="entry name" value="Spore Coat Polysaccharide Biosynthesis Protein SpsA, Chain A"/>
    <property type="match status" value="1"/>
</dbReference>
<dbReference type="eggNOG" id="COG0746">
    <property type="taxonomic scope" value="Bacteria"/>
</dbReference>
<dbReference type="GO" id="GO:0006777">
    <property type="term" value="P:Mo-molybdopterin cofactor biosynthetic process"/>
    <property type="evidence" value="ECO:0007669"/>
    <property type="project" value="UniProtKB-KW"/>
</dbReference>
<sequence>MIPGMTDDRIDAVILAGGTAERLGGASKADLLLSGRRLLDLVLGSIRELRAERDGRDVVVAPASVETPTLRTMEDPPGSGPLAGIGAGLELLPHDAGLVLVCAVDSPGIGAWAPALLQAMEAGTDADGAIVLGGEPEPFRQYLQGIYRRRSLAAALEAAGSLDNRSVRGVLGRLRLIDVPVDAGACRDLDTPEDLARWRSCFA</sequence>
<dbReference type="GO" id="GO:0005525">
    <property type="term" value="F:GTP binding"/>
    <property type="evidence" value="ECO:0007669"/>
    <property type="project" value="UniProtKB-KW"/>
</dbReference>
<evidence type="ECO:0000256" key="6">
    <source>
        <dbReference type="ARBA" id="ARBA00023134"/>
    </source>
</evidence>
<name>K7RP68_ACIA4</name>